<dbReference type="EMBL" id="JBHUFV010000003">
    <property type="protein sequence ID" value="MFD1930010.1"/>
    <property type="molecule type" value="Genomic_DNA"/>
</dbReference>
<dbReference type="NCBIfam" id="TIGR03086">
    <property type="entry name" value="TIGR03086 family metal-binding protein"/>
    <property type="match status" value="1"/>
</dbReference>
<evidence type="ECO:0000313" key="2">
    <source>
        <dbReference type="EMBL" id="MFD1930010.1"/>
    </source>
</evidence>
<dbReference type="InterPro" id="IPR034660">
    <property type="entry name" value="DinB/YfiT-like"/>
</dbReference>
<dbReference type="Gene3D" id="1.20.120.450">
    <property type="entry name" value="dinb family like domain"/>
    <property type="match status" value="1"/>
</dbReference>
<dbReference type="InterPro" id="IPR024344">
    <property type="entry name" value="MDMPI_metal-binding"/>
</dbReference>
<dbReference type="RefSeq" id="WP_379568023.1">
    <property type="nucleotide sequence ID" value="NZ_JBHUFV010000003.1"/>
</dbReference>
<sequence length="201" mass="21577">MLINQDGIRELDRRAVMAGVAVVGKATGEDLGRPTPCAGWTLADLLAHMIAQHRGFAAAARGEGADLAAWRVPSPDEDVLQEYGRAALHVIDAFAQDGVLEREFALPEFGSHAVFPGARAIGFHFIDYLVHGWDVAVTLGIDYVVADDLVEAAWPIAQAVPDDERRLAPGSAFRPGVTAPEEATRFERILAMLGRTPDGRG</sequence>
<keyword evidence="3" id="KW-1185">Reference proteome</keyword>
<dbReference type="NCBIfam" id="TIGR03083">
    <property type="entry name" value="maleylpyruvate isomerase family mycothiol-dependent enzyme"/>
    <property type="match status" value="1"/>
</dbReference>
<protein>
    <submittedName>
        <fullName evidence="2">TIGR03086 family metal-binding protein</fullName>
    </submittedName>
</protein>
<dbReference type="Pfam" id="PF11716">
    <property type="entry name" value="MDMPI_N"/>
    <property type="match status" value="1"/>
</dbReference>
<accession>A0ABW4SMG2</accession>
<name>A0ABW4SMG2_9ACTN</name>
<feature type="domain" description="Mycothiol-dependent maleylpyruvate isomerase metal-binding" evidence="1">
    <location>
        <begin position="18"/>
        <end position="136"/>
    </location>
</feature>
<reference evidence="3" key="1">
    <citation type="journal article" date="2019" name="Int. J. Syst. Evol. Microbiol.">
        <title>The Global Catalogue of Microorganisms (GCM) 10K type strain sequencing project: providing services to taxonomists for standard genome sequencing and annotation.</title>
        <authorList>
            <consortium name="The Broad Institute Genomics Platform"/>
            <consortium name="The Broad Institute Genome Sequencing Center for Infectious Disease"/>
            <person name="Wu L."/>
            <person name="Ma J."/>
        </authorList>
    </citation>
    <scope>NUCLEOTIDE SEQUENCE [LARGE SCALE GENOMIC DNA]</scope>
    <source>
        <strain evidence="3">ICMP 6774ER</strain>
    </source>
</reference>
<evidence type="ECO:0000313" key="3">
    <source>
        <dbReference type="Proteomes" id="UP001597368"/>
    </source>
</evidence>
<organism evidence="2 3">
    <name type="scientific">Nonomuraea mangrovi</name>
    <dbReference type="NCBI Taxonomy" id="2316207"/>
    <lineage>
        <taxon>Bacteria</taxon>
        <taxon>Bacillati</taxon>
        <taxon>Actinomycetota</taxon>
        <taxon>Actinomycetes</taxon>
        <taxon>Streptosporangiales</taxon>
        <taxon>Streptosporangiaceae</taxon>
        <taxon>Nonomuraea</taxon>
    </lineage>
</organism>
<evidence type="ECO:0000259" key="1">
    <source>
        <dbReference type="Pfam" id="PF11716"/>
    </source>
</evidence>
<dbReference type="Proteomes" id="UP001597368">
    <property type="component" value="Unassembled WGS sequence"/>
</dbReference>
<comment type="caution">
    <text evidence="2">The sequence shown here is derived from an EMBL/GenBank/DDBJ whole genome shotgun (WGS) entry which is preliminary data.</text>
</comment>
<dbReference type="InterPro" id="IPR017520">
    <property type="entry name" value="CHP03086"/>
</dbReference>
<proteinExistence type="predicted"/>
<dbReference type="InterPro" id="IPR017517">
    <property type="entry name" value="Maleyloyr_isom"/>
</dbReference>
<gene>
    <name evidence="2" type="ORF">ACFSKW_00825</name>
</gene>
<dbReference type="SUPFAM" id="SSF109854">
    <property type="entry name" value="DinB/YfiT-like putative metalloenzymes"/>
    <property type="match status" value="1"/>
</dbReference>